<name>A0A834SSV3_9FABA</name>
<dbReference type="InterPro" id="IPR000916">
    <property type="entry name" value="Bet_v_I/MLP"/>
</dbReference>
<dbReference type="SUPFAM" id="SSF55961">
    <property type="entry name" value="Bet v1-like"/>
    <property type="match status" value="1"/>
</dbReference>
<dbReference type="AlphaFoldDB" id="A0A834SSV3"/>
<dbReference type="InterPro" id="IPR023393">
    <property type="entry name" value="START-like_dom_sf"/>
</dbReference>
<protein>
    <submittedName>
        <fullName evidence="2">MLP-like protein 28</fullName>
    </submittedName>
</protein>
<organism evidence="2 3">
    <name type="scientific">Senna tora</name>
    <dbReference type="NCBI Taxonomy" id="362788"/>
    <lineage>
        <taxon>Eukaryota</taxon>
        <taxon>Viridiplantae</taxon>
        <taxon>Streptophyta</taxon>
        <taxon>Embryophyta</taxon>
        <taxon>Tracheophyta</taxon>
        <taxon>Spermatophyta</taxon>
        <taxon>Magnoliopsida</taxon>
        <taxon>eudicotyledons</taxon>
        <taxon>Gunneridae</taxon>
        <taxon>Pentapetalae</taxon>
        <taxon>rosids</taxon>
        <taxon>fabids</taxon>
        <taxon>Fabales</taxon>
        <taxon>Fabaceae</taxon>
        <taxon>Caesalpinioideae</taxon>
        <taxon>Cassia clade</taxon>
        <taxon>Senna</taxon>
    </lineage>
</organism>
<evidence type="ECO:0000313" key="2">
    <source>
        <dbReference type="EMBL" id="KAF7808723.1"/>
    </source>
</evidence>
<evidence type="ECO:0000259" key="1">
    <source>
        <dbReference type="SMART" id="SM01037"/>
    </source>
</evidence>
<gene>
    <name evidence="2" type="ORF">G2W53_035466</name>
</gene>
<dbReference type="InterPro" id="IPR051761">
    <property type="entry name" value="MLP-like_ligand-binding"/>
</dbReference>
<feature type="domain" description="Bet v I/Major latex protein" evidence="1">
    <location>
        <begin position="24"/>
        <end position="116"/>
    </location>
</feature>
<dbReference type="SMART" id="SM01037">
    <property type="entry name" value="Bet_v_1"/>
    <property type="match status" value="1"/>
</dbReference>
<comment type="caution">
    <text evidence="2">The sequence shown here is derived from an EMBL/GenBank/DDBJ whole genome shotgun (WGS) entry which is preliminary data.</text>
</comment>
<sequence>MNGEWGGGLEEGQRREVMKLYCSYAVTSFNVITTAKPRDTALPEHSITFKVVEGDLLEDYKSFKFIIKLTPHLLEGSLVNWTLEYEKLKEDTPDPHSLLEKVLEVSKHIDASLANLI</sequence>
<proteinExistence type="predicted"/>
<dbReference type="GO" id="GO:0006952">
    <property type="term" value="P:defense response"/>
    <property type="evidence" value="ECO:0007669"/>
    <property type="project" value="InterPro"/>
</dbReference>
<dbReference type="Gene3D" id="3.30.530.20">
    <property type="match status" value="1"/>
</dbReference>
<evidence type="ECO:0000313" key="3">
    <source>
        <dbReference type="Proteomes" id="UP000634136"/>
    </source>
</evidence>
<dbReference type="Pfam" id="PF00407">
    <property type="entry name" value="Bet_v_1"/>
    <property type="match status" value="1"/>
</dbReference>
<dbReference type="OrthoDB" id="1858121at2759"/>
<keyword evidence="3" id="KW-1185">Reference proteome</keyword>
<dbReference type="Proteomes" id="UP000634136">
    <property type="component" value="Unassembled WGS sequence"/>
</dbReference>
<accession>A0A834SSV3</accession>
<dbReference type="PANTHER" id="PTHR31907">
    <property type="entry name" value="MLP-LIKE PROTEIN 423"/>
    <property type="match status" value="1"/>
</dbReference>
<reference evidence="2" key="1">
    <citation type="submission" date="2020-09" db="EMBL/GenBank/DDBJ databases">
        <title>Genome-Enabled Discovery of Anthraquinone Biosynthesis in Senna tora.</title>
        <authorList>
            <person name="Kang S.-H."/>
            <person name="Pandey R.P."/>
            <person name="Lee C.-M."/>
            <person name="Sim J.-S."/>
            <person name="Jeong J.-T."/>
            <person name="Choi B.-S."/>
            <person name="Jung M."/>
            <person name="Ginzburg D."/>
            <person name="Zhao K."/>
            <person name="Won S.Y."/>
            <person name="Oh T.-J."/>
            <person name="Yu Y."/>
            <person name="Kim N.-H."/>
            <person name="Lee O.R."/>
            <person name="Lee T.-H."/>
            <person name="Bashyal P."/>
            <person name="Kim T.-S."/>
            <person name="Lee W.-H."/>
            <person name="Kawkins C."/>
            <person name="Kim C.-K."/>
            <person name="Kim J.S."/>
            <person name="Ahn B.O."/>
            <person name="Rhee S.Y."/>
            <person name="Sohng J.K."/>
        </authorList>
    </citation>
    <scope>NUCLEOTIDE SEQUENCE</scope>
    <source>
        <tissue evidence="2">Leaf</tissue>
    </source>
</reference>
<dbReference type="EMBL" id="JAAIUW010000011">
    <property type="protein sequence ID" value="KAF7808723.1"/>
    <property type="molecule type" value="Genomic_DNA"/>
</dbReference>